<sequence>MKYFPKKKKKGIPQVVFGNGDQTESVKILVREELATDRVAACL</sequence>
<dbReference type="EMBL" id="JAEFBJ010000004">
    <property type="protein sequence ID" value="KAG7620140.1"/>
    <property type="molecule type" value="Genomic_DNA"/>
</dbReference>
<gene>
    <name evidence="1" type="ORF">ISN44_As04g011560</name>
</gene>
<evidence type="ECO:0000313" key="2">
    <source>
        <dbReference type="Proteomes" id="UP000694251"/>
    </source>
</evidence>
<reference evidence="1 2" key="1">
    <citation type="submission" date="2020-12" db="EMBL/GenBank/DDBJ databases">
        <title>Concerted genomic and epigenomic changes stabilize Arabidopsis allopolyploids.</title>
        <authorList>
            <person name="Chen Z."/>
        </authorList>
    </citation>
    <scope>NUCLEOTIDE SEQUENCE [LARGE SCALE GENOMIC DNA]</scope>
    <source>
        <strain evidence="1">As9502</strain>
        <tissue evidence="1">Leaf</tissue>
    </source>
</reference>
<dbReference type="AlphaFoldDB" id="A0A8T2ECG0"/>
<dbReference type="Proteomes" id="UP000694251">
    <property type="component" value="Chromosome 4"/>
</dbReference>
<name>A0A8T2ECG0_ARASU</name>
<organism evidence="1 2">
    <name type="scientific">Arabidopsis suecica</name>
    <name type="common">Swedish thale-cress</name>
    <name type="synonym">Cardaminopsis suecica</name>
    <dbReference type="NCBI Taxonomy" id="45249"/>
    <lineage>
        <taxon>Eukaryota</taxon>
        <taxon>Viridiplantae</taxon>
        <taxon>Streptophyta</taxon>
        <taxon>Embryophyta</taxon>
        <taxon>Tracheophyta</taxon>
        <taxon>Spermatophyta</taxon>
        <taxon>Magnoliopsida</taxon>
        <taxon>eudicotyledons</taxon>
        <taxon>Gunneridae</taxon>
        <taxon>Pentapetalae</taxon>
        <taxon>rosids</taxon>
        <taxon>malvids</taxon>
        <taxon>Brassicales</taxon>
        <taxon>Brassicaceae</taxon>
        <taxon>Camelineae</taxon>
        <taxon>Arabidopsis</taxon>
    </lineage>
</organism>
<proteinExistence type="predicted"/>
<evidence type="ECO:0000313" key="1">
    <source>
        <dbReference type="EMBL" id="KAG7620140.1"/>
    </source>
</evidence>
<accession>A0A8T2ECG0</accession>
<comment type="caution">
    <text evidence="1">The sequence shown here is derived from an EMBL/GenBank/DDBJ whole genome shotgun (WGS) entry which is preliminary data.</text>
</comment>
<keyword evidence="2" id="KW-1185">Reference proteome</keyword>
<protein>
    <submittedName>
        <fullName evidence="1">Uncharacterized protein</fullName>
    </submittedName>
</protein>